<proteinExistence type="predicted"/>
<evidence type="ECO:0000313" key="1">
    <source>
        <dbReference type="EMBL" id="CEK54135.1"/>
    </source>
</evidence>
<dbReference type="AlphaFoldDB" id="A0A0B6YF48"/>
<dbReference type="EMBL" id="HACG01007270">
    <property type="protein sequence ID" value="CEK54135.1"/>
    <property type="molecule type" value="Transcribed_RNA"/>
</dbReference>
<protein>
    <submittedName>
        <fullName evidence="1">Uncharacterized protein</fullName>
    </submittedName>
</protein>
<gene>
    <name evidence="1" type="primary">ORF22028</name>
</gene>
<name>A0A0B6YF48_9EUPU</name>
<reference evidence="1" key="1">
    <citation type="submission" date="2014-12" db="EMBL/GenBank/DDBJ databases">
        <title>Insight into the proteome of Arion vulgaris.</title>
        <authorList>
            <person name="Aradska J."/>
            <person name="Bulat T."/>
            <person name="Smidak R."/>
            <person name="Sarate P."/>
            <person name="Gangsoo J."/>
            <person name="Sialana F."/>
            <person name="Bilban M."/>
            <person name="Lubec G."/>
        </authorList>
    </citation>
    <scope>NUCLEOTIDE SEQUENCE</scope>
    <source>
        <tissue evidence="1">Skin</tissue>
    </source>
</reference>
<feature type="non-terminal residue" evidence="1">
    <location>
        <position position="1"/>
    </location>
</feature>
<feature type="non-terminal residue" evidence="1">
    <location>
        <position position="70"/>
    </location>
</feature>
<accession>A0A0B6YF48</accession>
<sequence length="70" mass="8260">HLGNSEATKTGLASSQWFNLIYASRIMKRCHKSANSAKDDRRKLVMAEMKSLRRILEVTRIEWLRHQMKM</sequence>
<organism evidence="1">
    <name type="scientific">Arion vulgaris</name>
    <dbReference type="NCBI Taxonomy" id="1028688"/>
    <lineage>
        <taxon>Eukaryota</taxon>
        <taxon>Metazoa</taxon>
        <taxon>Spiralia</taxon>
        <taxon>Lophotrochozoa</taxon>
        <taxon>Mollusca</taxon>
        <taxon>Gastropoda</taxon>
        <taxon>Heterobranchia</taxon>
        <taxon>Euthyneura</taxon>
        <taxon>Panpulmonata</taxon>
        <taxon>Eupulmonata</taxon>
        <taxon>Stylommatophora</taxon>
        <taxon>Helicina</taxon>
        <taxon>Arionoidea</taxon>
        <taxon>Arionidae</taxon>
        <taxon>Arion</taxon>
    </lineage>
</organism>